<keyword evidence="3" id="KW-1185">Reference proteome</keyword>
<accession>A0A852TQP7</accession>
<name>A0A852TQP7_9ACTN</name>
<feature type="coiled-coil region" evidence="1">
    <location>
        <begin position="68"/>
        <end position="95"/>
    </location>
</feature>
<evidence type="ECO:0000313" key="3">
    <source>
        <dbReference type="Proteomes" id="UP000589036"/>
    </source>
</evidence>
<organism evidence="2 3">
    <name type="scientific">Spinactinospora alkalitolerans</name>
    <dbReference type="NCBI Taxonomy" id="687207"/>
    <lineage>
        <taxon>Bacteria</taxon>
        <taxon>Bacillati</taxon>
        <taxon>Actinomycetota</taxon>
        <taxon>Actinomycetes</taxon>
        <taxon>Streptosporangiales</taxon>
        <taxon>Nocardiopsidaceae</taxon>
        <taxon>Spinactinospora</taxon>
    </lineage>
</organism>
<keyword evidence="1" id="KW-0175">Coiled coil</keyword>
<reference evidence="2 3" key="1">
    <citation type="submission" date="2020-07" db="EMBL/GenBank/DDBJ databases">
        <title>Sequencing the genomes of 1000 actinobacteria strains.</title>
        <authorList>
            <person name="Klenk H.-P."/>
        </authorList>
    </citation>
    <scope>NUCLEOTIDE SEQUENCE [LARGE SCALE GENOMIC DNA]</scope>
    <source>
        <strain evidence="2 3">CXB654</strain>
    </source>
</reference>
<protein>
    <submittedName>
        <fullName evidence="2">Uncharacterized protein</fullName>
    </submittedName>
</protein>
<dbReference type="RefSeq" id="WP_179642426.1">
    <property type="nucleotide sequence ID" value="NZ_BAAAYY010000022.1"/>
</dbReference>
<dbReference type="AlphaFoldDB" id="A0A852TQP7"/>
<proteinExistence type="predicted"/>
<evidence type="ECO:0000313" key="2">
    <source>
        <dbReference type="EMBL" id="NYE46299.1"/>
    </source>
</evidence>
<dbReference type="EMBL" id="JACCCC010000001">
    <property type="protein sequence ID" value="NYE46299.1"/>
    <property type="molecule type" value="Genomic_DNA"/>
</dbReference>
<dbReference type="Proteomes" id="UP000589036">
    <property type="component" value="Unassembled WGS sequence"/>
</dbReference>
<sequence>MDRPVYRVTVRQEDKRWVAVTDGIAGGVVESRRLDRIEDELRDGLALLLDKDFDSFDLEWDYRLPPRMARAVEEFERARREREAAEEHYRQAAQEAVEALDGLSARDAGILLHLSNQRITQLRSDR</sequence>
<comment type="caution">
    <text evidence="2">The sequence shown here is derived from an EMBL/GenBank/DDBJ whole genome shotgun (WGS) entry which is preliminary data.</text>
</comment>
<evidence type="ECO:0000256" key="1">
    <source>
        <dbReference type="SAM" id="Coils"/>
    </source>
</evidence>
<gene>
    <name evidence="2" type="ORF">HDA32_001419</name>
</gene>